<sequence length="140" mass="14193">MEKERDFGRGDRPVGVRNVAGRRALRWLGLIALVVAVALIVPGLPLAHAQGYGGGYGAGGGGVDPAGSGPIIGAVRWVQQTLLGTVASVVAIIAVAFVGLMMLGGRMNWRHGVTVILGCFILFGAASIVAGIQSAVALGH</sequence>
<evidence type="ECO:0000313" key="3">
    <source>
        <dbReference type="Proteomes" id="UP000753724"/>
    </source>
</evidence>
<comment type="caution">
    <text evidence="2">The sequence shown here is derived from an EMBL/GenBank/DDBJ whole genome shotgun (WGS) entry which is preliminary data.</text>
</comment>
<evidence type="ECO:0000313" key="2">
    <source>
        <dbReference type="EMBL" id="NBC35629.1"/>
    </source>
</evidence>
<protein>
    <recommendedName>
        <fullName evidence="4">Type IV secretion system protein VirB2</fullName>
    </recommendedName>
</protein>
<keyword evidence="1" id="KW-1133">Transmembrane helix</keyword>
<gene>
    <name evidence="2" type="ORF">GTZ99_03560</name>
</gene>
<reference evidence="3" key="1">
    <citation type="submission" date="2020-01" db="EMBL/GenBank/DDBJ databases">
        <title>Sphingomonas sp. strain CSW-10.</title>
        <authorList>
            <person name="Chen W.-M."/>
        </authorList>
    </citation>
    <scope>NUCLEOTIDE SEQUENCE [LARGE SCALE GENOMIC DNA]</scope>
    <source>
        <strain evidence="3">FSY-8</strain>
    </source>
</reference>
<dbReference type="Proteomes" id="UP000753724">
    <property type="component" value="Unassembled WGS sequence"/>
</dbReference>
<feature type="transmembrane region" description="Helical" evidence="1">
    <location>
        <begin position="115"/>
        <end position="138"/>
    </location>
</feature>
<proteinExistence type="predicted"/>
<evidence type="ECO:0008006" key="4">
    <source>
        <dbReference type="Google" id="ProtNLM"/>
    </source>
</evidence>
<name>A0ABW9XAR7_9SPHN</name>
<evidence type="ECO:0000256" key="1">
    <source>
        <dbReference type="SAM" id="Phobius"/>
    </source>
</evidence>
<organism evidence="2 3">
    <name type="scientific">Novosphingobium ovatum</name>
    <dbReference type="NCBI Taxonomy" id="1908523"/>
    <lineage>
        <taxon>Bacteria</taxon>
        <taxon>Pseudomonadati</taxon>
        <taxon>Pseudomonadota</taxon>
        <taxon>Alphaproteobacteria</taxon>
        <taxon>Sphingomonadales</taxon>
        <taxon>Sphingomonadaceae</taxon>
        <taxon>Novosphingobium</taxon>
    </lineage>
</organism>
<dbReference type="InterPro" id="IPR007039">
    <property type="entry name" value="TrbC/VirB2"/>
</dbReference>
<keyword evidence="1" id="KW-0472">Membrane</keyword>
<dbReference type="Pfam" id="PF04956">
    <property type="entry name" value="TrbC"/>
    <property type="match status" value="1"/>
</dbReference>
<keyword evidence="1" id="KW-0812">Transmembrane</keyword>
<feature type="transmembrane region" description="Helical" evidence="1">
    <location>
        <begin position="82"/>
        <end position="103"/>
    </location>
</feature>
<dbReference type="EMBL" id="JAAAPO010000001">
    <property type="protein sequence ID" value="NBC35629.1"/>
    <property type="molecule type" value="Genomic_DNA"/>
</dbReference>
<feature type="transmembrane region" description="Helical" evidence="1">
    <location>
        <begin position="27"/>
        <end position="47"/>
    </location>
</feature>
<keyword evidence="3" id="KW-1185">Reference proteome</keyword>
<accession>A0ABW9XAR7</accession>